<dbReference type="EMBL" id="CP014674">
    <property type="protein sequence ID" value="AOX17778.1"/>
    <property type="molecule type" value="Genomic_DNA"/>
</dbReference>
<proteinExistence type="predicted"/>
<accession>A0A1D8UVU5</accession>
<evidence type="ECO:0000313" key="2">
    <source>
        <dbReference type="EMBL" id="AOX17778.1"/>
    </source>
</evidence>
<name>A0A1D8UVU5_9PROT</name>
<dbReference type="InterPro" id="IPR036397">
    <property type="entry name" value="RNaseH_sf"/>
</dbReference>
<protein>
    <recommendedName>
        <fullName evidence="1">Tc1-like transposase DDE domain-containing protein</fullName>
    </recommendedName>
</protein>
<dbReference type="Proteomes" id="UP000179145">
    <property type="component" value="Chromosome"/>
</dbReference>
<gene>
    <name evidence="2" type="ORF">A0U89_12215</name>
</gene>
<organism evidence="2 3">
    <name type="scientific">Kozakia baliensis</name>
    <dbReference type="NCBI Taxonomy" id="153496"/>
    <lineage>
        <taxon>Bacteria</taxon>
        <taxon>Pseudomonadati</taxon>
        <taxon>Pseudomonadota</taxon>
        <taxon>Alphaproteobacteria</taxon>
        <taxon>Acetobacterales</taxon>
        <taxon>Acetobacteraceae</taxon>
        <taxon>Kozakia</taxon>
    </lineage>
</organism>
<dbReference type="AlphaFoldDB" id="A0A1D8UVU5"/>
<reference evidence="2 3" key="1">
    <citation type="journal article" date="2016" name="Microb. Cell Fact.">
        <title>Dissection of exopolysaccharide biosynthesis in Kozakia baliensis.</title>
        <authorList>
            <person name="Brandt J.U."/>
            <person name="Jakob F."/>
            <person name="Behr J."/>
            <person name="Geissler A.J."/>
            <person name="Vogel R.F."/>
        </authorList>
    </citation>
    <scope>NUCLEOTIDE SEQUENCE [LARGE SCALE GENOMIC DNA]</scope>
    <source>
        <strain evidence="2 3">DSM 14400</strain>
    </source>
</reference>
<evidence type="ECO:0000313" key="3">
    <source>
        <dbReference type="Proteomes" id="UP000179145"/>
    </source>
</evidence>
<sequence length="87" mass="9399">MNLKAGVFGQSRSGSITAPFVHGGAMNNEIFKAYMEHVLVPTLSPDNIVVLDNLPAHKAPRARKAIEQVGAQMIFLLPIVSISTRSK</sequence>
<dbReference type="Pfam" id="PF13358">
    <property type="entry name" value="DDE_3"/>
    <property type="match status" value="1"/>
</dbReference>
<keyword evidence="3" id="KW-1185">Reference proteome</keyword>
<evidence type="ECO:0000259" key="1">
    <source>
        <dbReference type="Pfam" id="PF13358"/>
    </source>
</evidence>
<dbReference type="Gene3D" id="3.30.420.10">
    <property type="entry name" value="Ribonuclease H-like superfamily/Ribonuclease H"/>
    <property type="match status" value="1"/>
</dbReference>
<dbReference type="KEGG" id="kba:A0U89_12215"/>
<dbReference type="InterPro" id="IPR038717">
    <property type="entry name" value="Tc1-like_DDE_dom"/>
</dbReference>
<feature type="domain" description="Tc1-like transposase DDE" evidence="1">
    <location>
        <begin position="8"/>
        <end position="76"/>
    </location>
</feature>
<dbReference type="GO" id="GO:0003676">
    <property type="term" value="F:nucleic acid binding"/>
    <property type="evidence" value="ECO:0007669"/>
    <property type="project" value="InterPro"/>
</dbReference>